<dbReference type="RefSeq" id="WP_184393293.1">
    <property type="nucleotide sequence ID" value="NZ_BAAAJD010000130.1"/>
</dbReference>
<dbReference type="GO" id="GO:0035243">
    <property type="term" value="F:protein-arginine omega-N symmetric methyltransferase activity"/>
    <property type="evidence" value="ECO:0007669"/>
    <property type="project" value="UniProtKB-EC"/>
</dbReference>
<keyword evidence="6" id="KW-1185">Reference proteome</keyword>
<dbReference type="PROSITE" id="PS51678">
    <property type="entry name" value="SAM_MT_PRMT"/>
    <property type="match status" value="1"/>
</dbReference>
<dbReference type="InterPro" id="IPR055135">
    <property type="entry name" value="PRMT_dom"/>
</dbReference>
<organism evidence="5 6">
    <name type="scientific">Nocardiopsis composta</name>
    <dbReference type="NCBI Taxonomy" id="157465"/>
    <lineage>
        <taxon>Bacteria</taxon>
        <taxon>Bacillati</taxon>
        <taxon>Actinomycetota</taxon>
        <taxon>Actinomycetes</taxon>
        <taxon>Streptosporangiales</taxon>
        <taxon>Nocardiopsidaceae</taxon>
        <taxon>Nocardiopsis</taxon>
    </lineage>
</organism>
<dbReference type="Gene3D" id="3.40.50.150">
    <property type="entry name" value="Vaccinia Virus protein VP39"/>
    <property type="match status" value="1"/>
</dbReference>
<name>A0A7W8VEV9_9ACTN</name>
<proteinExistence type="predicted"/>
<keyword evidence="2 5" id="KW-0808">Transferase</keyword>
<dbReference type="EMBL" id="JACHDB010000001">
    <property type="protein sequence ID" value="MBB5433493.1"/>
    <property type="molecule type" value="Genomic_DNA"/>
</dbReference>
<evidence type="ECO:0000256" key="1">
    <source>
        <dbReference type="ARBA" id="ARBA00022603"/>
    </source>
</evidence>
<accession>A0A7W8VEV9</accession>
<dbReference type="GO" id="GO:0042054">
    <property type="term" value="F:histone methyltransferase activity"/>
    <property type="evidence" value="ECO:0007669"/>
    <property type="project" value="TreeGrafter"/>
</dbReference>
<protein>
    <submittedName>
        <fullName evidence="5">Type II protein arginine methyltransferase</fullName>
        <ecNumber evidence="5">2.1.1.320</ecNumber>
    </submittedName>
</protein>
<dbReference type="PANTHER" id="PTHR11006">
    <property type="entry name" value="PROTEIN ARGININE N-METHYLTRANSFERASE"/>
    <property type="match status" value="1"/>
</dbReference>
<gene>
    <name evidence="5" type="ORF">HDA36_003577</name>
</gene>
<evidence type="ECO:0000256" key="2">
    <source>
        <dbReference type="ARBA" id="ARBA00022679"/>
    </source>
</evidence>
<evidence type="ECO:0000313" key="6">
    <source>
        <dbReference type="Proteomes" id="UP000572635"/>
    </source>
</evidence>
<dbReference type="Gene3D" id="2.70.160.11">
    <property type="entry name" value="Hnrnp arginine n-methyltransferase1"/>
    <property type="match status" value="1"/>
</dbReference>
<reference evidence="5 6" key="1">
    <citation type="submission" date="2020-08" db="EMBL/GenBank/DDBJ databases">
        <title>Sequencing the genomes of 1000 actinobacteria strains.</title>
        <authorList>
            <person name="Klenk H.-P."/>
        </authorList>
    </citation>
    <scope>NUCLEOTIDE SEQUENCE [LARGE SCALE GENOMIC DNA]</scope>
    <source>
        <strain evidence="5 6">DSM 44551</strain>
    </source>
</reference>
<dbReference type="PANTHER" id="PTHR11006:SF4">
    <property type="entry name" value="PROTEIN ARGININE N-METHYLTRANSFERASE 7"/>
    <property type="match status" value="1"/>
</dbReference>
<dbReference type="AlphaFoldDB" id="A0A7W8VEV9"/>
<evidence type="ECO:0000313" key="5">
    <source>
        <dbReference type="EMBL" id="MBB5433493.1"/>
    </source>
</evidence>
<dbReference type="InterPro" id="IPR029063">
    <property type="entry name" value="SAM-dependent_MTases_sf"/>
</dbReference>
<dbReference type="Proteomes" id="UP000572635">
    <property type="component" value="Unassembled WGS sequence"/>
</dbReference>
<dbReference type="InterPro" id="IPR025799">
    <property type="entry name" value="Arg_MeTrfase"/>
</dbReference>
<dbReference type="GO" id="GO:0032259">
    <property type="term" value="P:methylation"/>
    <property type="evidence" value="ECO:0007669"/>
    <property type="project" value="UniProtKB-KW"/>
</dbReference>
<keyword evidence="1 5" id="KW-0489">Methyltransferase</keyword>
<keyword evidence="3" id="KW-0949">S-adenosyl-L-methionine</keyword>
<feature type="domain" description="Protein arginine N-methyltransferase" evidence="4">
    <location>
        <begin position="211"/>
        <end position="336"/>
    </location>
</feature>
<dbReference type="SUPFAM" id="SSF53335">
    <property type="entry name" value="S-adenosyl-L-methionine-dependent methyltransferases"/>
    <property type="match status" value="1"/>
</dbReference>
<dbReference type="Pfam" id="PF22528">
    <property type="entry name" value="PRMT_C"/>
    <property type="match status" value="1"/>
</dbReference>
<evidence type="ECO:0000256" key="3">
    <source>
        <dbReference type="ARBA" id="ARBA00022691"/>
    </source>
</evidence>
<dbReference type="Pfam" id="PF06325">
    <property type="entry name" value="PrmA"/>
    <property type="match status" value="1"/>
</dbReference>
<sequence>MKASAPPEASVGAALDAPARTLVKHAENAMRRRDYATAVDLLALAGHGDGGHGPADRLYNRALRGIVPRWHFSMLNDQGRNAAYRTAVHARVRPGDLVLDIGTGSGLLALLAAEAGAEHVVSCEAEPLIAAVAREVIADNGMADRITVVESFSTDLRVGADLPRPADVLVSEIFDCGLLGEGALPAFAHAREALLAPGATVVPGRARVWGQLVDSAELHERNHADRACGFDVSRFNRFRSLEYFSTYLDTYDHRTLTEPFPLMDFDFRTGEGDTAATVAPSATASGSCHAVVIWFDLDLDGSTVLSNGPHVKGTHWRQAVQTFDRPVAVAAGERVPLLAEHDGERILVRPGGTGQEAGRG</sequence>
<comment type="caution">
    <text evidence="5">The sequence shown here is derived from an EMBL/GenBank/DDBJ whole genome shotgun (WGS) entry which is preliminary data.</text>
</comment>
<dbReference type="EC" id="2.1.1.320" evidence="5"/>
<evidence type="ECO:0000259" key="4">
    <source>
        <dbReference type="Pfam" id="PF22528"/>
    </source>
</evidence>